<sequence length="586" mass="58980">MGRYRGRHAAAKQTDFGSARLRRGVSSAAIAAAAMAALTASQAPGIGLAQGGGAEGDVPSGSAPDAGPGDDSYHTELPPLATPAPPEEGGEVGPDQSGIPATVLAAYKKAERAISGSDPACNLPWQLLAAIGKVESGQARGGAVDEAGTTFDPILGPQLNGEGFAEIRDTDNGVHDGDAAYDRAVGPMQFIPSTWAKWRADGNGDGRSDPNNIYDAALAAGGYLCAGERDLAVKADLDRAILSYNNSSAYLRTVLSWLEFYRDGVHEVPDGAGPLPTSPGAGGDDGPSSGGSGTGKPSPDPSGGSESPDPDPDPSDDPSDDPSEPGEPTDPTDPTEPAEDVPAALERVGAAEVTVTAGGQHTGGYPVRVTAEDGDPVAQARVRYEIVGDTAARFPRGARIVEVRTDEEGAAAAPALLAGDRAGKFTVVATVVGHGDVRAAEFTTTVAPAPEPEADTLQRVGEGGPVQAPAGTVCPAVQLQATYGGEAAAGVTVTATVLDAAGKPLPAGTGPYFAGEGEAELHTLEVRTDAEGRVMLPDLHAGEQPADYRLRLTTPGGGSLVVTVKVTAAPSTPTPTPTPTPSSSAP</sequence>
<dbReference type="Gene3D" id="1.10.530.10">
    <property type="match status" value="1"/>
</dbReference>
<dbReference type="RefSeq" id="WP_311673711.1">
    <property type="nucleotide sequence ID" value="NZ_JAVREQ010000011.1"/>
</dbReference>
<comment type="caution">
    <text evidence="2">The sequence shown here is derived from an EMBL/GenBank/DDBJ whole genome shotgun (WGS) entry which is preliminary data.</text>
</comment>
<feature type="region of interest" description="Disordered" evidence="1">
    <location>
        <begin position="45"/>
        <end position="96"/>
    </location>
</feature>
<protein>
    <submittedName>
        <fullName evidence="2">Lytic transglycosylase domain-containing protein</fullName>
    </submittedName>
</protein>
<evidence type="ECO:0000313" key="2">
    <source>
        <dbReference type="EMBL" id="MDT0379941.1"/>
    </source>
</evidence>
<name>A0ABU2NTK0_9ACTN</name>
<feature type="compositionally biased region" description="Acidic residues" evidence="1">
    <location>
        <begin position="308"/>
        <end position="324"/>
    </location>
</feature>
<reference evidence="3" key="1">
    <citation type="submission" date="2023-07" db="EMBL/GenBank/DDBJ databases">
        <title>30 novel species of actinomycetes from the DSMZ collection.</title>
        <authorList>
            <person name="Nouioui I."/>
        </authorList>
    </citation>
    <scope>NUCLEOTIDE SEQUENCE [LARGE SCALE GENOMIC DNA]</scope>
    <source>
        <strain evidence="3">DSM 42041</strain>
    </source>
</reference>
<evidence type="ECO:0000256" key="1">
    <source>
        <dbReference type="SAM" id="MobiDB-lite"/>
    </source>
</evidence>
<dbReference type="InterPro" id="IPR043426">
    <property type="entry name" value="MltB-like"/>
</dbReference>
<evidence type="ECO:0000313" key="3">
    <source>
        <dbReference type="Proteomes" id="UP001183414"/>
    </source>
</evidence>
<dbReference type="PANTHER" id="PTHR30163">
    <property type="entry name" value="MEMBRANE-BOUND LYTIC MUREIN TRANSGLYCOSYLASE B"/>
    <property type="match status" value="1"/>
</dbReference>
<dbReference type="PANTHER" id="PTHR30163:SF8">
    <property type="entry name" value="LYTIC MUREIN TRANSGLYCOSYLASE"/>
    <property type="match status" value="1"/>
</dbReference>
<feature type="region of interest" description="Disordered" evidence="1">
    <location>
        <begin position="269"/>
        <end position="339"/>
    </location>
</feature>
<accession>A0ABU2NTK0</accession>
<keyword evidence="3" id="KW-1185">Reference proteome</keyword>
<dbReference type="EMBL" id="JAVREQ010000011">
    <property type="protein sequence ID" value="MDT0379941.1"/>
    <property type="molecule type" value="Genomic_DNA"/>
</dbReference>
<dbReference type="CDD" id="cd13399">
    <property type="entry name" value="Slt35-like"/>
    <property type="match status" value="1"/>
</dbReference>
<dbReference type="InterPro" id="IPR023346">
    <property type="entry name" value="Lysozyme-like_dom_sf"/>
</dbReference>
<feature type="compositionally biased region" description="Low complexity" evidence="1">
    <location>
        <begin position="295"/>
        <end position="307"/>
    </location>
</feature>
<feature type="compositionally biased region" description="Gly residues" evidence="1">
    <location>
        <begin position="280"/>
        <end position="294"/>
    </location>
</feature>
<organism evidence="2 3">
    <name type="scientific">Streptomyces hazeniae</name>
    <dbReference type="NCBI Taxonomy" id="3075538"/>
    <lineage>
        <taxon>Bacteria</taxon>
        <taxon>Bacillati</taxon>
        <taxon>Actinomycetota</taxon>
        <taxon>Actinomycetes</taxon>
        <taxon>Kitasatosporales</taxon>
        <taxon>Streptomycetaceae</taxon>
        <taxon>Streptomyces</taxon>
    </lineage>
</organism>
<dbReference type="SUPFAM" id="SSF53955">
    <property type="entry name" value="Lysozyme-like"/>
    <property type="match status" value="1"/>
</dbReference>
<gene>
    <name evidence="2" type="ORF">RM572_14340</name>
</gene>
<feature type="region of interest" description="Disordered" evidence="1">
    <location>
        <begin position="567"/>
        <end position="586"/>
    </location>
</feature>
<dbReference type="Proteomes" id="UP001183414">
    <property type="component" value="Unassembled WGS sequence"/>
</dbReference>
<proteinExistence type="predicted"/>